<dbReference type="InterPro" id="IPR036890">
    <property type="entry name" value="HATPase_C_sf"/>
</dbReference>
<feature type="transmembrane region" description="Helical" evidence="10">
    <location>
        <begin position="141"/>
        <end position="161"/>
    </location>
</feature>
<dbReference type="GeneID" id="95778170"/>
<keyword evidence="8 10" id="KW-1133">Transmembrane helix</keyword>
<protein>
    <recommendedName>
        <fullName evidence="3">histidine kinase</fullName>
        <ecNumber evidence="3">2.7.13.3</ecNumber>
    </recommendedName>
</protein>
<dbReference type="PANTHER" id="PTHR45436">
    <property type="entry name" value="SENSOR HISTIDINE KINASE YKOH"/>
    <property type="match status" value="1"/>
</dbReference>
<reference evidence="13 14" key="1">
    <citation type="submission" date="2019-01" db="EMBL/GenBank/DDBJ databases">
        <title>Draft genome sequences of the type strain Streptomyces sioyaensis DSM 40032 and its novel strain, TM32, a thermotolerant antibiotics-producing actinobacterium.</title>
        <authorList>
            <person name="Nakaew N."/>
            <person name="Lumyong S."/>
            <person name="Sloan W.T."/>
            <person name="Sungthong R."/>
        </authorList>
    </citation>
    <scope>NUCLEOTIDE SEQUENCE [LARGE SCALE GENOMIC DNA]</scope>
    <source>
        <strain evidence="13 14">DSM 40032</strain>
    </source>
</reference>
<dbReference type="EC" id="2.7.13.3" evidence="3"/>
<comment type="catalytic activity">
    <reaction evidence="1">
        <text>ATP + protein L-histidine = ADP + protein N-phospho-L-histidine.</text>
        <dbReference type="EC" id="2.7.13.3"/>
    </reaction>
</comment>
<dbReference type="GO" id="GO:0005886">
    <property type="term" value="C:plasma membrane"/>
    <property type="evidence" value="ECO:0007669"/>
    <property type="project" value="UniProtKB-SubCell"/>
</dbReference>
<dbReference type="Pfam" id="PF00512">
    <property type="entry name" value="HisKA"/>
    <property type="match status" value="1"/>
</dbReference>
<dbReference type="Pfam" id="PF00672">
    <property type="entry name" value="HAMP"/>
    <property type="match status" value="1"/>
</dbReference>
<evidence type="ECO:0000256" key="3">
    <source>
        <dbReference type="ARBA" id="ARBA00012438"/>
    </source>
</evidence>
<dbReference type="PROSITE" id="PS50109">
    <property type="entry name" value="HIS_KIN"/>
    <property type="match status" value="1"/>
</dbReference>
<dbReference type="CDD" id="cd00082">
    <property type="entry name" value="HisKA"/>
    <property type="match status" value="1"/>
</dbReference>
<keyword evidence="6 10" id="KW-0812">Transmembrane</keyword>
<dbReference type="SMART" id="SM00304">
    <property type="entry name" value="HAMP"/>
    <property type="match status" value="1"/>
</dbReference>
<evidence type="ECO:0000259" key="11">
    <source>
        <dbReference type="PROSITE" id="PS50109"/>
    </source>
</evidence>
<dbReference type="InterPro" id="IPR005467">
    <property type="entry name" value="His_kinase_dom"/>
</dbReference>
<evidence type="ECO:0000259" key="12">
    <source>
        <dbReference type="PROSITE" id="PS50885"/>
    </source>
</evidence>
<evidence type="ECO:0000256" key="7">
    <source>
        <dbReference type="ARBA" id="ARBA00022777"/>
    </source>
</evidence>
<evidence type="ECO:0000313" key="14">
    <source>
        <dbReference type="Proteomes" id="UP000289482"/>
    </source>
</evidence>
<organism evidence="13 14">
    <name type="scientific">Streptomyces sioyaensis</name>
    <dbReference type="NCBI Taxonomy" id="67364"/>
    <lineage>
        <taxon>Bacteria</taxon>
        <taxon>Bacillati</taxon>
        <taxon>Actinomycetota</taxon>
        <taxon>Actinomycetes</taxon>
        <taxon>Kitasatosporales</taxon>
        <taxon>Streptomycetaceae</taxon>
        <taxon>Streptomyces</taxon>
    </lineage>
</organism>
<feature type="domain" description="Histidine kinase" evidence="11">
    <location>
        <begin position="229"/>
        <end position="422"/>
    </location>
</feature>
<dbReference type="Proteomes" id="UP000289482">
    <property type="component" value="Unassembled WGS sequence"/>
</dbReference>
<dbReference type="AlphaFoldDB" id="A0A4Q1R5I6"/>
<dbReference type="SMART" id="SM00388">
    <property type="entry name" value="HisKA"/>
    <property type="match status" value="1"/>
</dbReference>
<dbReference type="InterPro" id="IPR036097">
    <property type="entry name" value="HisK_dim/P_sf"/>
</dbReference>
<dbReference type="Gene3D" id="1.10.287.130">
    <property type="match status" value="1"/>
</dbReference>
<dbReference type="GO" id="GO:0000155">
    <property type="term" value="F:phosphorelay sensor kinase activity"/>
    <property type="evidence" value="ECO:0007669"/>
    <property type="project" value="InterPro"/>
</dbReference>
<dbReference type="InterPro" id="IPR003661">
    <property type="entry name" value="HisK_dim/P_dom"/>
</dbReference>
<dbReference type="InterPro" id="IPR050428">
    <property type="entry name" value="TCS_sensor_his_kinase"/>
</dbReference>
<keyword evidence="4" id="KW-0597">Phosphoprotein</keyword>
<gene>
    <name evidence="13" type="ORF">EST54_09200</name>
</gene>
<dbReference type="SMART" id="SM00387">
    <property type="entry name" value="HATPase_c"/>
    <property type="match status" value="1"/>
</dbReference>
<evidence type="ECO:0000256" key="6">
    <source>
        <dbReference type="ARBA" id="ARBA00022692"/>
    </source>
</evidence>
<keyword evidence="9" id="KW-0902">Two-component regulatory system</keyword>
<dbReference type="SUPFAM" id="SSF55874">
    <property type="entry name" value="ATPase domain of HSP90 chaperone/DNA topoisomerase II/histidine kinase"/>
    <property type="match status" value="1"/>
</dbReference>
<feature type="transmembrane region" description="Helical" evidence="10">
    <location>
        <begin position="20"/>
        <end position="45"/>
    </location>
</feature>
<keyword evidence="7 13" id="KW-0418">Kinase</keyword>
<dbReference type="SUPFAM" id="SSF47384">
    <property type="entry name" value="Homodimeric domain of signal transducing histidine kinase"/>
    <property type="match status" value="1"/>
</dbReference>
<sequence length="426" mass="45694">MSAGRSARRRLFAWTATLRWKAAFFTVVMCCFLATVLGVLVHVLVGRQTADQAREAVLVELDTAVEAYVDGESLGRNAAVNPPDLPPALREMARRGERGTQLGRHGDQQVMWAVAPADGTALAVRQDYTQRAAVLQGLDRAIIGSAAVAIFLTLLVGLYAASGVTRRLHRTAQVARRISNGDLDARVDDPRGLRPGYARDEPAAVAAALDAMAASLQTKLNSEQRFTADVAHELRTPLTGLHAAAELLPPGRPTEMVQERVGAMRRLTEDLLEISRLDAEVERADLDVHALGPLAERAVRATGLAAEVRVVRDTRVETDQRRLERVLGNLVGNAHKHGRPPVTVTVDGPVITVRDHGDGYPEELLTHGPQRFRSRPGGGKQTGHGLGLTIAMGQARVLGTTLRFANAPDGGAVAEVTVAPEEPAAH</sequence>
<dbReference type="CDD" id="cd06225">
    <property type="entry name" value="HAMP"/>
    <property type="match status" value="1"/>
</dbReference>
<evidence type="ECO:0000256" key="10">
    <source>
        <dbReference type="SAM" id="Phobius"/>
    </source>
</evidence>
<keyword evidence="10" id="KW-0472">Membrane</keyword>
<evidence type="ECO:0000256" key="2">
    <source>
        <dbReference type="ARBA" id="ARBA00004236"/>
    </source>
</evidence>
<evidence type="ECO:0000256" key="9">
    <source>
        <dbReference type="ARBA" id="ARBA00023012"/>
    </source>
</evidence>
<evidence type="ECO:0000256" key="5">
    <source>
        <dbReference type="ARBA" id="ARBA00022679"/>
    </source>
</evidence>
<dbReference type="Pfam" id="PF02518">
    <property type="entry name" value="HATPase_c"/>
    <property type="match status" value="1"/>
</dbReference>
<feature type="domain" description="HAMP" evidence="12">
    <location>
        <begin position="162"/>
        <end position="221"/>
    </location>
</feature>
<dbReference type="EMBL" id="SDIF01000018">
    <property type="protein sequence ID" value="RXS68319.1"/>
    <property type="molecule type" value="Genomic_DNA"/>
</dbReference>
<keyword evidence="14" id="KW-1185">Reference proteome</keyword>
<dbReference type="RefSeq" id="WP_129246907.1">
    <property type="nucleotide sequence ID" value="NZ_JABZEL010000006.1"/>
</dbReference>
<dbReference type="Gene3D" id="6.10.340.10">
    <property type="match status" value="1"/>
</dbReference>
<accession>A0A4Q1R5I6</accession>
<evidence type="ECO:0000256" key="8">
    <source>
        <dbReference type="ARBA" id="ARBA00022989"/>
    </source>
</evidence>
<dbReference type="Gene3D" id="3.30.565.10">
    <property type="entry name" value="Histidine kinase-like ATPase, C-terminal domain"/>
    <property type="match status" value="1"/>
</dbReference>
<proteinExistence type="predicted"/>
<dbReference type="InterPro" id="IPR003660">
    <property type="entry name" value="HAMP_dom"/>
</dbReference>
<keyword evidence="5" id="KW-0808">Transferase</keyword>
<evidence type="ECO:0000256" key="4">
    <source>
        <dbReference type="ARBA" id="ARBA00022553"/>
    </source>
</evidence>
<comment type="subcellular location">
    <subcellularLocation>
        <location evidence="2">Cell membrane</location>
    </subcellularLocation>
</comment>
<name>A0A4Q1R5I6_9ACTN</name>
<evidence type="ECO:0000313" key="13">
    <source>
        <dbReference type="EMBL" id="RXS68319.1"/>
    </source>
</evidence>
<dbReference type="PROSITE" id="PS50885">
    <property type="entry name" value="HAMP"/>
    <property type="match status" value="1"/>
</dbReference>
<dbReference type="InterPro" id="IPR003594">
    <property type="entry name" value="HATPase_dom"/>
</dbReference>
<evidence type="ECO:0000256" key="1">
    <source>
        <dbReference type="ARBA" id="ARBA00000085"/>
    </source>
</evidence>
<comment type="caution">
    <text evidence="13">The sequence shown here is derived from an EMBL/GenBank/DDBJ whole genome shotgun (WGS) entry which is preliminary data.</text>
</comment>
<dbReference type="PANTHER" id="PTHR45436:SF5">
    <property type="entry name" value="SENSOR HISTIDINE KINASE TRCS"/>
    <property type="match status" value="1"/>
</dbReference>